<protein>
    <submittedName>
        <fullName evidence="2">Uncharacterized protein</fullName>
    </submittedName>
</protein>
<evidence type="ECO:0000256" key="1">
    <source>
        <dbReference type="SAM" id="MobiDB-lite"/>
    </source>
</evidence>
<dbReference type="Proteomes" id="UP000593567">
    <property type="component" value="Unassembled WGS sequence"/>
</dbReference>
<sequence length="452" mass="49915">MSCSTEHELVDGLQFYRVCVAAILNSKKVDPEELLTDLGFKGADNSLLHKLPPRFLSSQLQDKQLFEQFFSLYPELRNNGETELSAAVNRMLHRLPSCYHDNDLPERRTSLHRELAAALSSKQVSSNTLLEAWMSSPSYTPPPSPATSKPISNLWAHTLSAIKETEASSERKFTPQLSAESLASRDITDDSSEGEISPIRLNCRVPEFTFPDPQCSASDCLEEVFTEAKDVSVESEETSRETNDYNTEYETEGSFSMITNIKLVNSASAELIDSECNLDTGINITDANMCKKKTSKDNEVSLNHIQSDWLSTQHTLKDHPINSSLVDSVELLTTTGTQRKTCHHRTLCNADSLLHQHSVGTDLTMVKASKTTIGFNVDTTAESKITDVNVHNGTTLVRNTRYRICSAANTQKSRSSGSSSLIAEESSTADVQCRCSSQNSCSVSESLTITQH</sequence>
<reference evidence="2" key="1">
    <citation type="submission" date="2020-06" db="EMBL/GenBank/DDBJ databases">
        <title>Draft genome of Bugula neritina, a colonial animal packing powerful symbionts and potential medicines.</title>
        <authorList>
            <person name="Rayko M."/>
        </authorList>
    </citation>
    <scope>NUCLEOTIDE SEQUENCE [LARGE SCALE GENOMIC DNA]</scope>
    <source>
        <strain evidence="2">Kwan_BN1</strain>
    </source>
</reference>
<dbReference type="EMBL" id="VXIV02000115">
    <property type="protein sequence ID" value="KAF6040685.1"/>
    <property type="molecule type" value="Genomic_DNA"/>
</dbReference>
<feature type="region of interest" description="Disordered" evidence="1">
    <location>
        <begin position="166"/>
        <end position="194"/>
    </location>
</feature>
<proteinExistence type="predicted"/>
<accession>A0A7J7KRG2</accession>
<organism evidence="2 3">
    <name type="scientific">Bugula neritina</name>
    <name type="common">Brown bryozoan</name>
    <name type="synonym">Sertularia neritina</name>
    <dbReference type="NCBI Taxonomy" id="10212"/>
    <lineage>
        <taxon>Eukaryota</taxon>
        <taxon>Metazoa</taxon>
        <taxon>Spiralia</taxon>
        <taxon>Lophotrochozoa</taxon>
        <taxon>Bryozoa</taxon>
        <taxon>Gymnolaemata</taxon>
        <taxon>Cheilostomatida</taxon>
        <taxon>Flustrina</taxon>
        <taxon>Buguloidea</taxon>
        <taxon>Bugulidae</taxon>
        <taxon>Bugula</taxon>
    </lineage>
</organism>
<name>A0A7J7KRG2_BUGNE</name>
<keyword evidence="3" id="KW-1185">Reference proteome</keyword>
<evidence type="ECO:0000313" key="3">
    <source>
        <dbReference type="Proteomes" id="UP000593567"/>
    </source>
</evidence>
<evidence type="ECO:0000313" key="2">
    <source>
        <dbReference type="EMBL" id="KAF6040685.1"/>
    </source>
</evidence>
<comment type="caution">
    <text evidence="2">The sequence shown here is derived from an EMBL/GenBank/DDBJ whole genome shotgun (WGS) entry which is preliminary data.</text>
</comment>
<gene>
    <name evidence="2" type="ORF">EB796_001014</name>
</gene>
<dbReference type="AlphaFoldDB" id="A0A7J7KRG2"/>